<evidence type="ECO:0008006" key="3">
    <source>
        <dbReference type="Google" id="ProtNLM"/>
    </source>
</evidence>
<proteinExistence type="predicted"/>
<dbReference type="PANTHER" id="PTHR35756:SF1">
    <property type="entry name" value="OS05G0337400 PROTEIN"/>
    <property type="match status" value="1"/>
</dbReference>
<sequence>MAAISAFSSSLRSSISYRGALPRSLCPSPPLISLPPLPSPPLRLSVFVSPSKPFLASWRPVGAVADGEAEQPEEEQSAERDVAGSVMEEAAEEGTTVAIPVMPSDMLTMLFQAEGTMDESAIPAVMMALEGLEGVSDLSVRVAEGIATVELTKQTTVQTAGVASNLVEIIQGTGFKLQSLNLSFEDEEDVVTVS</sequence>
<name>A0AAQ3K0X2_9LILI</name>
<reference evidence="1 2" key="1">
    <citation type="submission" date="2023-10" db="EMBL/GenBank/DDBJ databases">
        <title>Chromosome-scale genome assembly provides insights into flower coloration mechanisms of Canna indica.</title>
        <authorList>
            <person name="Li C."/>
        </authorList>
    </citation>
    <scope>NUCLEOTIDE SEQUENCE [LARGE SCALE GENOMIC DNA]</scope>
    <source>
        <tissue evidence="1">Flower</tissue>
    </source>
</reference>
<protein>
    <recommendedName>
        <fullName evidence="3">HMA domain-containing protein</fullName>
    </recommendedName>
</protein>
<dbReference type="InterPro" id="IPR036163">
    <property type="entry name" value="HMA_dom_sf"/>
</dbReference>
<accession>A0AAQ3K0X2</accession>
<dbReference type="GO" id="GO:0009507">
    <property type="term" value="C:chloroplast"/>
    <property type="evidence" value="ECO:0007669"/>
    <property type="project" value="TreeGrafter"/>
</dbReference>
<dbReference type="PANTHER" id="PTHR35756">
    <property type="entry name" value="OS05G0337400 PROTEIN"/>
    <property type="match status" value="1"/>
</dbReference>
<gene>
    <name evidence="1" type="ORF">Cni_G07785</name>
</gene>
<organism evidence="1 2">
    <name type="scientific">Canna indica</name>
    <name type="common">Indian-shot</name>
    <dbReference type="NCBI Taxonomy" id="4628"/>
    <lineage>
        <taxon>Eukaryota</taxon>
        <taxon>Viridiplantae</taxon>
        <taxon>Streptophyta</taxon>
        <taxon>Embryophyta</taxon>
        <taxon>Tracheophyta</taxon>
        <taxon>Spermatophyta</taxon>
        <taxon>Magnoliopsida</taxon>
        <taxon>Liliopsida</taxon>
        <taxon>Zingiberales</taxon>
        <taxon>Cannaceae</taxon>
        <taxon>Canna</taxon>
    </lineage>
</organism>
<evidence type="ECO:0000313" key="2">
    <source>
        <dbReference type="Proteomes" id="UP001327560"/>
    </source>
</evidence>
<keyword evidence="2" id="KW-1185">Reference proteome</keyword>
<dbReference type="SUPFAM" id="SSF55008">
    <property type="entry name" value="HMA, heavy metal-associated domain"/>
    <property type="match status" value="1"/>
</dbReference>
<dbReference type="AlphaFoldDB" id="A0AAQ3K0X2"/>
<dbReference type="Proteomes" id="UP001327560">
    <property type="component" value="Chromosome 2"/>
</dbReference>
<evidence type="ECO:0000313" key="1">
    <source>
        <dbReference type="EMBL" id="WOK99073.1"/>
    </source>
</evidence>
<dbReference type="GO" id="GO:0046872">
    <property type="term" value="F:metal ion binding"/>
    <property type="evidence" value="ECO:0007669"/>
    <property type="project" value="InterPro"/>
</dbReference>
<dbReference type="EMBL" id="CP136891">
    <property type="protein sequence ID" value="WOK99073.1"/>
    <property type="molecule type" value="Genomic_DNA"/>
</dbReference>